<organism evidence="2 3">
    <name type="scientific">Corynebacterium silvaticum</name>
    <dbReference type="NCBI Taxonomy" id="2320431"/>
    <lineage>
        <taxon>Bacteria</taxon>
        <taxon>Bacillati</taxon>
        <taxon>Actinomycetota</taxon>
        <taxon>Actinomycetes</taxon>
        <taxon>Mycobacteriales</taxon>
        <taxon>Corynebacteriaceae</taxon>
        <taxon>Corynebacterium</taxon>
    </lineage>
</organism>
<evidence type="ECO:0000256" key="1">
    <source>
        <dbReference type="SAM" id="Phobius"/>
    </source>
</evidence>
<proteinExistence type="predicted"/>
<reference evidence="2 3" key="3">
    <citation type="journal article" date="2020" name="Int. J. Syst. Evol. Microbiol.">
        <title>Corynebacterium silvaticum sp. nov., a unique group of NTTB corynebacteria in wild boar and roe deer.</title>
        <authorList>
            <person name="Dangel A."/>
            <person name="Berger A."/>
            <person name="Rau J."/>
            <person name="Eisenberg T."/>
            <person name="Kampfer P."/>
            <person name="Margos G."/>
            <person name="Contzen M."/>
            <person name="Busse H.J."/>
            <person name="Konrad R."/>
            <person name="Peters M."/>
            <person name="Sting R."/>
            <person name="Sing A."/>
        </authorList>
    </citation>
    <scope>NUCLEOTIDE SEQUENCE [LARGE SCALE GENOMIC DNA]</scope>
    <source>
        <strain evidence="2 3">PO100/5</strain>
    </source>
</reference>
<dbReference type="EMBL" id="CP021417">
    <property type="protein sequence ID" value="ARU45369.1"/>
    <property type="molecule type" value="Genomic_DNA"/>
</dbReference>
<feature type="transmembrane region" description="Helical" evidence="1">
    <location>
        <begin position="68"/>
        <end position="89"/>
    </location>
</feature>
<keyword evidence="1" id="KW-0472">Membrane</keyword>
<feature type="transmembrane region" description="Helical" evidence="1">
    <location>
        <begin position="37"/>
        <end position="56"/>
    </location>
</feature>
<reference evidence="2 3" key="2">
    <citation type="journal article" date="2020" name="Antonie Van Leeuwenhoek">
        <title>Phylogenomic characterisation of a novel corynebacterial species pathogenic to animals.</title>
        <authorList>
            <person name="Moller J."/>
            <person name="Musella L."/>
            <person name="Melnikov V."/>
            <person name="Geissdorfer W."/>
            <person name="Burkovski A."/>
            <person name="Sangal V."/>
        </authorList>
    </citation>
    <scope>NUCLEOTIDE SEQUENCE [LARGE SCALE GENOMIC DNA]</scope>
    <source>
        <strain evidence="2 3">PO100/5</strain>
    </source>
</reference>
<dbReference type="KEGG" id="csil:CBE74_01360"/>
<accession>A0A7Y4P9R2</accession>
<keyword evidence="1" id="KW-1133">Transmembrane helix</keyword>
<dbReference type="Pfam" id="PF03334">
    <property type="entry name" value="PhaG_MnhG_YufB"/>
    <property type="match status" value="1"/>
</dbReference>
<name>A0A7Y4P9R2_9CORY</name>
<dbReference type="Proteomes" id="UP000195652">
    <property type="component" value="Chromosome"/>
</dbReference>
<dbReference type="RefSeq" id="WP_087453256.1">
    <property type="nucleotide sequence ID" value="NZ_CP021417.2"/>
</dbReference>
<dbReference type="GeneID" id="75006935"/>
<protein>
    <submittedName>
        <fullName evidence="2">Na+/H+ antiporter subunit G</fullName>
    </submittedName>
</protein>
<keyword evidence="3" id="KW-1185">Reference proteome</keyword>
<dbReference type="NCBIfam" id="NF009318">
    <property type="entry name" value="PRK12674.2-3"/>
    <property type="match status" value="1"/>
</dbReference>
<dbReference type="OrthoDB" id="4419197at2"/>
<reference evidence="2 3" key="1">
    <citation type="journal article" date="2014" name="BMC Vet. Res.">
        <title>First report of Corynebacterium pseudotuberculosis from caseous lymphadenitis lesions in Black Alentejano pig (Sus scrofa domesticus).</title>
        <authorList>
            <person name="Oliveira M."/>
            <person name="Barroco C."/>
            <person name="Mottola C."/>
            <person name="Santos R."/>
            <person name="Lemsaddek A."/>
            <person name="Tavares L."/>
            <person name="Semedo-Lemsaddek T."/>
        </authorList>
    </citation>
    <scope>NUCLEOTIDE SEQUENCE [LARGE SCALE GENOMIC DNA]</scope>
    <source>
        <strain evidence="2 3">PO100/5</strain>
    </source>
</reference>
<dbReference type="AlphaFoldDB" id="A0A7Y4P9R2"/>
<gene>
    <name evidence="2" type="ORF">CBE74_01360</name>
</gene>
<feature type="transmembrane region" description="Helical" evidence="1">
    <location>
        <begin position="6"/>
        <end position="25"/>
    </location>
</feature>
<dbReference type="InterPro" id="IPR005133">
    <property type="entry name" value="PhaG_MnhG_YufB"/>
</dbReference>
<evidence type="ECO:0000313" key="3">
    <source>
        <dbReference type="Proteomes" id="UP000195652"/>
    </source>
</evidence>
<dbReference type="GO" id="GO:0098662">
    <property type="term" value="P:inorganic cation transmembrane transport"/>
    <property type="evidence" value="ECO:0007669"/>
    <property type="project" value="InterPro"/>
</dbReference>
<keyword evidence="1" id="KW-0812">Transmembrane</keyword>
<reference evidence="2 3" key="4">
    <citation type="journal article" date="2020" name="PLoS ONE">
        <title>Taxonomic classification of strain PO100/5 shows a broader geographic distribution and genetic markers of the recently described Corynebacterium silvaticum.</title>
        <authorList>
            <person name="Viana M.V.C."/>
            <person name="Profeta R."/>
            <person name="da Silva A.L."/>
            <person name="Hurtado R."/>
            <person name="Cerqueira J.C."/>
            <person name="Ribeiro B.F.S."/>
            <person name="Almeida M.O."/>
            <person name="Morais-Rodrigues F."/>
            <person name="Soares S.C."/>
            <person name="Oliveira M."/>
            <person name="Tavares L."/>
            <person name="Figueiredo H."/>
            <person name="Wattam A.R."/>
            <person name="Barh D."/>
            <person name="Ghosh P."/>
            <person name="Silva A."/>
            <person name="Azevedo V."/>
        </authorList>
    </citation>
    <scope>NUCLEOTIDE SEQUENCE [LARGE SCALE GENOMIC DNA]</scope>
    <source>
        <strain evidence="2 3">PO100/5</strain>
    </source>
</reference>
<sequence>MFYDFTASALILIASFLIITTLIALLRAPDALTRANLMGTATSIALPLILIASLINDIGNGTFWWGNLVRVIITIAGLLIVLAVGSFLMGRSLYGIAKEQQD</sequence>
<dbReference type="GO" id="GO:0015297">
    <property type="term" value="F:antiporter activity"/>
    <property type="evidence" value="ECO:0007669"/>
    <property type="project" value="InterPro"/>
</dbReference>
<evidence type="ECO:0000313" key="2">
    <source>
        <dbReference type="EMBL" id="ARU45369.1"/>
    </source>
</evidence>